<accession>A0A7W7GPD0</accession>
<evidence type="ECO:0000313" key="2">
    <source>
        <dbReference type="EMBL" id="MBB4735815.1"/>
    </source>
</evidence>
<keyword evidence="3" id="KW-1185">Reference proteome</keyword>
<evidence type="ECO:0000256" key="1">
    <source>
        <dbReference type="SAM" id="MobiDB-lite"/>
    </source>
</evidence>
<evidence type="ECO:0000313" key="3">
    <source>
        <dbReference type="Proteomes" id="UP000540191"/>
    </source>
</evidence>
<proteinExistence type="predicted"/>
<feature type="region of interest" description="Disordered" evidence="1">
    <location>
        <begin position="1"/>
        <end position="29"/>
    </location>
</feature>
<reference evidence="2 3" key="1">
    <citation type="submission" date="2020-08" db="EMBL/GenBank/DDBJ databases">
        <title>Sequencing the genomes of 1000 actinobacteria strains.</title>
        <authorList>
            <person name="Klenk H.-P."/>
        </authorList>
    </citation>
    <scope>NUCLEOTIDE SEQUENCE [LARGE SCALE GENOMIC DNA]</scope>
    <source>
        <strain evidence="2 3">DSM 23974</strain>
    </source>
</reference>
<dbReference type="AlphaFoldDB" id="A0A7W7GPD0"/>
<name>A0A7W7GPD0_9MICC</name>
<dbReference type="EMBL" id="JACHNA010000001">
    <property type="protein sequence ID" value="MBB4735815.1"/>
    <property type="molecule type" value="Genomic_DNA"/>
</dbReference>
<comment type="caution">
    <text evidence="2">The sequence shown here is derived from an EMBL/GenBank/DDBJ whole genome shotgun (WGS) entry which is preliminary data.</text>
</comment>
<organism evidence="2 3">
    <name type="scientific">Micrococcus cohnii</name>
    <dbReference type="NCBI Taxonomy" id="993416"/>
    <lineage>
        <taxon>Bacteria</taxon>
        <taxon>Bacillati</taxon>
        <taxon>Actinomycetota</taxon>
        <taxon>Actinomycetes</taxon>
        <taxon>Micrococcales</taxon>
        <taxon>Micrococcaceae</taxon>
        <taxon>Micrococcus</taxon>
    </lineage>
</organism>
<sequence>MEDTHSQTGRGHDEGVYQWYAPPPTLMES</sequence>
<dbReference type="Proteomes" id="UP000540191">
    <property type="component" value="Unassembled WGS sequence"/>
</dbReference>
<gene>
    <name evidence="2" type="ORF">HDA30_001323</name>
</gene>
<protein>
    <submittedName>
        <fullName evidence="2">Uncharacterized protein</fullName>
    </submittedName>
</protein>